<evidence type="ECO:0000313" key="1">
    <source>
        <dbReference type="EMBL" id="KWZ80656.1"/>
    </source>
</evidence>
<gene>
    <name evidence="1" type="ORF">HMPREF3213_02252</name>
</gene>
<name>A0A133KMB9_HEYCO</name>
<proteinExistence type="predicted"/>
<organism evidence="1 2">
    <name type="scientific">Heyndrickxia coagulans</name>
    <name type="common">Weizmannia coagulans</name>
    <dbReference type="NCBI Taxonomy" id="1398"/>
    <lineage>
        <taxon>Bacteria</taxon>
        <taxon>Bacillati</taxon>
        <taxon>Bacillota</taxon>
        <taxon>Bacilli</taxon>
        <taxon>Bacillales</taxon>
        <taxon>Bacillaceae</taxon>
        <taxon>Heyndrickxia</taxon>
    </lineage>
</organism>
<dbReference type="EMBL" id="LRPN01000089">
    <property type="protein sequence ID" value="KWZ80656.1"/>
    <property type="molecule type" value="Genomic_DNA"/>
</dbReference>
<dbReference type="Proteomes" id="UP000070376">
    <property type="component" value="Unassembled WGS sequence"/>
</dbReference>
<dbReference type="AlphaFoldDB" id="A0A133KMB9"/>
<reference evidence="2" key="1">
    <citation type="submission" date="2016-01" db="EMBL/GenBank/DDBJ databases">
        <authorList>
            <person name="Mitreva M."/>
            <person name="Pepin K.H."/>
            <person name="Mihindukulasuriya K.A."/>
            <person name="Fulton R."/>
            <person name="Fronick C."/>
            <person name="O'Laughlin M."/>
            <person name="Miner T."/>
            <person name="Herter B."/>
            <person name="Rosa B.A."/>
            <person name="Cordes M."/>
            <person name="Tomlinson C."/>
            <person name="Wollam A."/>
            <person name="Palsikar V.B."/>
            <person name="Mardis E.R."/>
            <person name="Wilson R.K."/>
        </authorList>
    </citation>
    <scope>NUCLEOTIDE SEQUENCE [LARGE SCALE GENOMIC DNA]</scope>
    <source>
        <strain evidence="2">GED7749B</strain>
    </source>
</reference>
<protein>
    <submittedName>
        <fullName evidence="1">Uncharacterized protein</fullName>
    </submittedName>
</protein>
<sequence length="69" mass="7916">MNGVDLGARAITSLASEKNGKQPVQLFKTDVTALAKAAYRTFYEKHPEPRKWNLRKKKQAACYNEPWHI</sequence>
<dbReference type="PATRIC" id="fig|1398.22.peg.2259"/>
<evidence type="ECO:0000313" key="2">
    <source>
        <dbReference type="Proteomes" id="UP000070376"/>
    </source>
</evidence>
<comment type="caution">
    <text evidence="1">The sequence shown here is derived from an EMBL/GenBank/DDBJ whole genome shotgun (WGS) entry which is preliminary data.</text>
</comment>
<accession>A0A133KMB9</accession>